<gene>
    <name evidence="2" type="ORF">ATN88_07125</name>
</gene>
<dbReference type="Pfam" id="PF06889">
    <property type="entry name" value="DUF1266"/>
    <property type="match status" value="1"/>
</dbReference>
<dbReference type="AlphaFoldDB" id="A0A135ID67"/>
<protein>
    <recommendedName>
        <fullName evidence="1">DUF1266 domain-containing protein</fullName>
    </recommendedName>
</protein>
<dbReference type="Proteomes" id="UP000070529">
    <property type="component" value="Unassembled WGS sequence"/>
</dbReference>
<proteinExistence type="predicted"/>
<evidence type="ECO:0000313" key="3">
    <source>
        <dbReference type="Proteomes" id="UP000070529"/>
    </source>
</evidence>
<evidence type="ECO:0000259" key="1">
    <source>
        <dbReference type="Pfam" id="PF06889"/>
    </source>
</evidence>
<evidence type="ECO:0000313" key="2">
    <source>
        <dbReference type="EMBL" id="KXF83411.1"/>
    </source>
</evidence>
<dbReference type="InterPro" id="IPR009677">
    <property type="entry name" value="DUF1266"/>
</dbReference>
<dbReference type="EMBL" id="LNTY01000006">
    <property type="protein sequence ID" value="KXF83411.1"/>
    <property type="molecule type" value="Genomic_DNA"/>
</dbReference>
<organism evidence="2 3">
    <name type="scientific">Enterovibrio coralii</name>
    <dbReference type="NCBI Taxonomy" id="294935"/>
    <lineage>
        <taxon>Bacteria</taxon>
        <taxon>Pseudomonadati</taxon>
        <taxon>Pseudomonadota</taxon>
        <taxon>Gammaproteobacteria</taxon>
        <taxon>Vibrionales</taxon>
        <taxon>Vibrionaceae</taxon>
        <taxon>Enterovibrio</taxon>
    </lineage>
</organism>
<comment type="caution">
    <text evidence="2">The sequence shown here is derived from an EMBL/GenBank/DDBJ whole genome shotgun (WGS) entry which is preliminary data.</text>
</comment>
<dbReference type="STRING" id="294935.ATN88_07125"/>
<name>A0A135ID67_9GAMM</name>
<reference evidence="2 3" key="1">
    <citation type="submission" date="2015-11" db="EMBL/GenBank/DDBJ databases">
        <title>Genomic Taxonomy of the Vibrionaceae.</title>
        <authorList>
            <person name="Gomez-Gil B."/>
            <person name="Enciso-Ibarra J."/>
        </authorList>
    </citation>
    <scope>NUCLEOTIDE SEQUENCE [LARGE SCALE GENOMIC DNA]</scope>
    <source>
        <strain evidence="2 3">CAIM 912</strain>
    </source>
</reference>
<feature type="domain" description="DUF1266" evidence="1">
    <location>
        <begin position="9"/>
        <end position="84"/>
    </location>
</feature>
<accession>A0A135ID67</accession>
<dbReference type="OrthoDB" id="8970044at2"/>
<keyword evidence="3" id="KW-1185">Reference proteome</keyword>
<dbReference type="RefSeq" id="WP_067411778.1">
    <property type="nucleotide sequence ID" value="NZ_LNTY01000006.1"/>
</dbReference>
<sequence>MRYLDAAFRHAGRSGFLAWDYSRAAFLARAGLCLGKVTQEECAFLLNYLSLQIRQRFSGWSEYLHSFIFGRNYWDYINDEDNDAINTPYLLSDGFHVSFSRFFKDIEADEACPVHWVDWFTPLPELKAPESLQAILNDEPGDDK</sequence>